<dbReference type="PANTHER" id="PTHR37984:SF5">
    <property type="entry name" value="PROTEIN NYNRIN-LIKE"/>
    <property type="match status" value="1"/>
</dbReference>
<gene>
    <name evidence="3" type="ORF">JYU34_002562</name>
</gene>
<feature type="domain" description="Integrase catalytic" evidence="2">
    <location>
        <begin position="1"/>
        <end position="129"/>
    </location>
</feature>
<evidence type="ECO:0000313" key="3">
    <source>
        <dbReference type="EMBL" id="KAG7311517.1"/>
    </source>
</evidence>
<dbReference type="PROSITE" id="PS50994">
    <property type="entry name" value="INTEGRASE"/>
    <property type="match status" value="1"/>
</dbReference>
<dbReference type="InterPro" id="IPR012337">
    <property type="entry name" value="RNaseH-like_sf"/>
</dbReference>
<comment type="caution">
    <text evidence="3">The sequence shown here is derived from an EMBL/GenBank/DDBJ whole genome shotgun (WGS) entry which is preliminary data.</text>
</comment>
<sequence length="323" mass="35501">MYRQDANELKRVIMQAVSLFGVPKLMVTDKGRMFESSEFVTWVSSLGCELHFITPEMHHANGQVERYVRTVLNMIRIEANHKKQSWSGTLWKLQLVLNITKQKTTQTSALNLLIGTDATTPVIRALVREVAIEDNSPNREALREISRDRARRLLRDNQEAQDSYANRHRRPPREFDVDDLVFVIKTSQSTGKLDSGMRGPYKVIKKLPSGRYTLKLLAGGYGKTTQAAAQFMVPWKGEWCPETCAALFSDDNSDDPGDPNNPVAGPSAPGDSDNPVAGPSAPTPGASTGLSMPMLDSEPETAANPVEDDLPSGEAVLGINPVA</sequence>
<evidence type="ECO:0000256" key="1">
    <source>
        <dbReference type="SAM" id="MobiDB-lite"/>
    </source>
</evidence>
<dbReference type="Proteomes" id="UP000823941">
    <property type="component" value="Chromosome 4"/>
</dbReference>
<dbReference type="PANTHER" id="PTHR37984">
    <property type="entry name" value="PROTEIN CBG26694"/>
    <property type="match status" value="1"/>
</dbReference>
<accession>A0ABQ7R2I5</accession>
<name>A0ABQ7R2I5_PLUXY</name>
<proteinExistence type="predicted"/>
<dbReference type="SUPFAM" id="SSF53098">
    <property type="entry name" value="Ribonuclease H-like"/>
    <property type="match status" value="1"/>
</dbReference>
<dbReference type="InterPro" id="IPR036397">
    <property type="entry name" value="RNaseH_sf"/>
</dbReference>
<dbReference type="Gene3D" id="3.30.420.10">
    <property type="entry name" value="Ribonuclease H-like superfamily/Ribonuclease H"/>
    <property type="match status" value="1"/>
</dbReference>
<dbReference type="InterPro" id="IPR050951">
    <property type="entry name" value="Retrovirus_Pol_polyprotein"/>
</dbReference>
<evidence type="ECO:0000313" key="4">
    <source>
        <dbReference type="Proteomes" id="UP000823941"/>
    </source>
</evidence>
<dbReference type="EMBL" id="JAHIBW010000004">
    <property type="protein sequence ID" value="KAG7311517.1"/>
    <property type="molecule type" value="Genomic_DNA"/>
</dbReference>
<reference evidence="3 4" key="1">
    <citation type="submission" date="2021-06" db="EMBL/GenBank/DDBJ databases">
        <title>A haploid diamondback moth (Plutella xylostella L.) genome assembly resolves 31 chromosomes and identifies a diamide resistance mutation.</title>
        <authorList>
            <person name="Ward C.M."/>
            <person name="Perry K.D."/>
            <person name="Baker G."/>
            <person name="Powis K."/>
            <person name="Heckel D.G."/>
            <person name="Baxter S.W."/>
        </authorList>
    </citation>
    <scope>NUCLEOTIDE SEQUENCE [LARGE SCALE GENOMIC DNA]</scope>
    <source>
        <strain evidence="3 4">LV</strain>
        <tissue evidence="3">Single pupa</tissue>
    </source>
</reference>
<protein>
    <recommendedName>
        <fullName evidence="2">Integrase catalytic domain-containing protein</fullName>
    </recommendedName>
</protein>
<keyword evidence="4" id="KW-1185">Reference proteome</keyword>
<dbReference type="InterPro" id="IPR001584">
    <property type="entry name" value="Integrase_cat-core"/>
</dbReference>
<evidence type="ECO:0000259" key="2">
    <source>
        <dbReference type="PROSITE" id="PS50994"/>
    </source>
</evidence>
<feature type="region of interest" description="Disordered" evidence="1">
    <location>
        <begin position="247"/>
        <end position="323"/>
    </location>
</feature>
<organism evidence="3 4">
    <name type="scientific">Plutella xylostella</name>
    <name type="common">Diamondback moth</name>
    <name type="synonym">Plutella maculipennis</name>
    <dbReference type="NCBI Taxonomy" id="51655"/>
    <lineage>
        <taxon>Eukaryota</taxon>
        <taxon>Metazoa</taxon>
        <taxon>Ecdysozoa</taxon>
        <taxon>Arthropoda</taxon>
        <taxon>Hexapoda</taxon>
        <taxon>Insecta</taxon>
        <taxon>Pterygota</taxon>
        <taxon>Neoptera</taxon>
        <taxon>Endopterygota</taxon>
        <taxon>Lepidoptera</taxon>
        <taxon>Glossata</taxon>
        <taxon>Ditrysia</taxon>
        <taxon>Yponomeutoidea</taxon>
        <taxon>Plutellidae</taxon>
        <taxon>Plutella</taxon>
    </lineage>
</organism>